<name>A0A256FBR4_9HYPH</name>
<organism evidence="2 3">
    <name type="scientific">Brucella grignonensis</name>
    <dbReference type="NCBI Taxonomy" id="94627"/>
    <lineage>
        <taxon>Bacteria</taxon>
        <taxon>Pseudomonadati</taxon>
        <taxon>Pseudomonadota</taxon>
        <taxon>Alphaproteobacteria</taxon>
        <taxon>Hyphomicrobiales</taxon>
        <taxon>Brucellaceae</taxon>
        <taxon>Brucella/Ochrobactrum group</taxon>
        <taxon>Brucella</taxon>
    </lineage>
</organism>
<reference evidence="2 3" key="1">
    <citation type="submission" date="2017-07" db="EMBL/GenBank/DDBJ databases">
        <title>Phylogenetic study on the rhizospheric bacterium Ochrobactrum sp. A44.</title>
        <authorList>
            <person name="Krzyzanowska D.M."/>
            <person name="Ossowicki A."/>
            <person name="Rajewska M."/>
            <person name="Maciag T."/>
            <person name="Kaczynski Z."/>
            <person name="Czerwicka M."/>
            <person name="Jafra S."/>
        </authorList>
    </citation>
    <scope>NUCLEOTIDE SEQUENCE [LARGE SCALE GENOMIC DNA]</scope>
    <source>
        <strain evidence="2 3">OgA9a</strain>
    </source>
</reference>
<dbReference type="EMBL" id="NNRL01000159">
    <property type="protein sequence ID" value="OYR12317.1"/>
    <property type="molecule type" value="Genomic_DNA"/>
</dbReference>
<keyword evidence="1" id="KW-0472">Membrane</keyword>
<evidence type="ECO:0000313" key="3">
    <source>
        <dbReference type="Proteomes" id="UP000216478"/>
    </source>
</evidence>
<gene>
    <name evidence="2" type="ORF">CEV33_1101</name>
</gene>
<evidence type="ECO:0000313" key="2">
    <source>
        <dbReference type="EMBL" id="OYR12317.1"/>
    </source>
</evidence>
<comment type="caution">
    <text evidence="2">The sequence shown here is derived from an EMBL/GenBank/DDBJ whole genome shotgun (WGS) entry which is preliminary data.</text>
</comment>
<keyword evidence="1" id="KW-1133">Transmembrane helix</keyword>
<accession>A0A256FBR4</accession>
<sequence>MDEEAQTVERMIELPTRTKDFLSKLDDDDIDNLEDAIKFYATVRTMGRVFKWMAITILAVIVGIASLYENSLKIWGWFHK</sequence>
<keyword evidence="1" id="KW-0812">Transmembrane</keyword>
<dbReference type="AlphaFoldDB" id="A0A256FBR4"/>
<proteinExistence type="predicted"/>
<dbReference type="Proteomes" id="UP000216478">
    <property type="component" value="Unassembled WGS sequence"/>
</dbReference>
<feature type="transmembrane region" description="Helical" evidence="1">
    <location>
        <begin position="49"/>
        <end position="68"/>
    </location>
</feature>
<evidence type="ECO:0000256" key="1">
    <source>
        <dbReference type="SAM" id="Phobius"/>
    </source>
</evidence>
<protein>
    <submittedName>
        <fullName evidence="2">Uncharacterized protein</fullName>
    </submittedName>
</protein>
<keyword evidence="3" id="KW-1185">Reference proteome</keyword>